<proteinExistence type="predicted"/>
<gene>
    <name evidence="1" type="ORF">PZA08_13740</name>
</gene>
<accession>A0ACD4VM79</accession>
<sequence length="83" mass="9162">MIEAAFAARQAAVEGDDGDHLDRLEKIILKHRPLGPEDAGMVLATALENLRYGGRSDELDVRAVERVIQWIESQDIAPLRLVG</sequence>
<organism evidence="1 2">
    <name type="scientific">Brevundimonas nasdae</name>
    <dbReference type="NCBI Taxonomy" id="172043"/>
    <lineage>
        <taxon>Bacteria</taxon>
        <taxon>Pseudomonadati</taxon>
        <taxon>Pseudomonadota</taxon>
        <taxon>Alphaproteobacteria</taxon>
        <taxon>Caulobacterales</taxon>
        <taxon>Caulobacteraceae</taxon>
        <taxon>Brevundimonas</taxon>
    </lineage>
</organism>
<dbReference type="Proteomes" id="UP001302493">
    <property type="component" value="Chromosome"/>
</dbReference>
<protein>
    <submittedName>
        <fullName evidence="1">Uncharacterized protein</fullName>
    </submittedName>
</protein>
<keyword evidence="2" id="KW-1185">Reference proteome</keyword>
<evidence type="ECO:0000313" key="1">
    <source>
        <dbReference type="EMBL" id="WOB78354.1"/>
    </source>
</evidence>
<evidence type="ECO:0000313" key="2">
    <source>
        <dbReference type="Proteomes" id="UP001302493"/>
    </source>
</evidence>
<reference evidence="1" key="1">
    <citation type="submission" date="2023-03" db="EMBL/GenBank/DDBJ databases">
        <title>Genome sequence of Brevundimonas nasdae SJTX8.</title>
        <authorList>
            <person name="Liang R."/>
        </authorList>
    </citation>
    <scope>NUCLEOTIDE SEQUENCE</scope>
    <source>
        <strain evidence="1">X8</strain>
    </source>
</reference>
<dbReference type="EMBL" id="CP119180">
    <property type="protein sequence ID" value="WOB78354.1"/>
    <property type="molecule type" value="Genomic_DNA"/>
</dbReference>
<name>A0ACD4VM79_9CAUL</name>